<dbReference type="PROSITE" id="PS51711">
    <property type="entry name" value="G_FEOB"/>
    <property type="match status" value="1"/>
</dbReference>
<keyword evidence="3 17" id="KW-0813">Transport</keyword>
<evidence type="ECO:0000256" key="16">
    <source>
        <dbReference type="PIRSR" id="PIRSR603373-2"/>
    </source>
</evidence>
<comment type="function">
    <text evidence="1 17">Probable transporter of a GTP-driven Fe(2+) uptake system.</text>
</comment>
<sequence>MVAQSIKVALAGNPNVGKSTIFNALTGSRQHVGNWPGKTVEKKEGRLFIDGQDVVVVDLPGTYSLTAYSIEEIISRDYIINERPGAVVAVVDAANLERNLYLVAQLFELDVPVIVALNMSDIARGRGLTINIKKLSERLNGAPVIETVGNNGIGIGELKAAIHKLTAPDNLRPIRVTYEDDLEREIVALQASIEAIPELTEVYSARWLAIKLLEADENIIERLASMGYTSLVAAAESACEKIETATGEDAETLITDGRYAFITAVVSGALTRPHEALETTSDKIDRILTHRYYGVPIFLLLMWVVFQVTANVSAPFLDWVDGILGGPITNWALGLFGVVGLGGTWLEALIVDGIIAGVGSVLVFVPVLMSLYLAIGVLEDSGYMARAAFVMDRVMRAMGLHGKSFLPMLVGFGCTVPAVYATRTLENDQDRKLTGFLVTFMSCGARLPVYVVIGSAFFGARSGNLIFGMYILGIVIALLTGWVLKRTVYRNKPPQPFVMELPPYRVPHLRDVWRQTWDRTSGFVRKAGTIILTMSIIIWLLMAIPVSGDDSFNEVAPENSLFGVLSDAASPIFAPAGFGDWQATGSLLSGIVAKEVVISTMGQIYLGDSGDSEEEAAPTFTEDIAEIGTSFVDAVVITAQEFVNIVPRTVNIVPGINMPEADFLGTSGEEEDTTGLESALTQIFTPLAAVAFCVFVLLYTPCMATVAAMRHEFGTRFVTYQVAYTFVLAWLAAVVVYQGGTLLGFGG</sequence>
<dbReference type="Gene3D" id="3.40.50.300">
    <property type="entry name" value="P-loop containing nucleotide triphosphate hydrolases"/>
    <property type="match status" value="1"/>
</dbReference>
<feature type="transmembrane region" description="Helical" evidence="17">
    <location>
        <begin position="433"/>
        <end position="453"/>
    </location>
</feature>
<dbReference type="GO" id="GO:0015093">
    <property type="term" value="F:ferrous iron transmembrane transporter activity"/>
    <property type="evidence" value="ECO:0007669"/>
    <property type="project" value="UniProtKB-UniRule"/>
</dbReference>
<dbReference type="InterPro" id="IPR011642">
    <property type="entry name" value="Gate_dom"/>
</dbReference>
<keyword evidence="8 15" id="KW-0547">Nucleotide-binding</keyword>
<dbReference type="InterPro" id="IPR006073">
    <property type="entry name" value="GTP-bd"/>
</dbReference>
<dbReference type="EMBL" id="CP062983">
    <property type="protein sequence ID" value="QPC80511.1"/>
    <property type="molecule type" value="Genomic_DNA"/>
</dbReference>
<evidence type="ECO:0000256" key="8">
    <source>
        <dbReference type="ARBA" id="ARBA00022741"/>
    </source>
</evidence>
<gene>
    <name evidence="19" type="primary">feoB</name>
    <name evidence="19" type="ORF">G4Y79_12365</name>
</gene>
<keyword evidence="5 17" id="KW-0410">Iron transport</keyword>
<dbReference type="RefSeq" id="WP_195168586.1">
    <property type="nucleotide sequence ID" value="NZ_CP062983.1"/>
</dbReference>
<evidence type="ECO:0000256" key="11">
    <source>
        <dbReference type="ARBA" id="ARBA00023065"/>
    </source>
</evidence>
<dbReference type="GO" id="GO:0005525">
    <property type="term" value="F:GTP binding"/>
    <property type="evidence" value="ECO:0007669"/>
    <property type="project" value="UniProtKB-KW"/>
</dbReference>
<keyword evidence="11" id="KW-0406">Ion transport</keyword>
<dbReference type="InterPro" id="IPR041069">
    <property type="entry name" value="FeoB_Cyto"/>
</dbReference>
<dbReference type="NCBIfam" id="TIGR00437">
    <property type="entry name" value="feoB"/>
    <property type="match status" value="1"/>
</dbReference>
<feature type="transmembrane region" description="Helical" evidence="17">
    <location>
        <begin position="523"/>
        <end position="544"/>
    </location>
</feature>
<keyword evidence="12 15" id="KW-0342">GTP-binding</keyword>
<dbReference type="Gene3D" id="1.10.287.1770">
    <property type="match status" value="1"/>
</dbReference>
<accession>A0A7S8E522</accession>
<dbReference type="InterPro" id="IPR027417">
    <property type="entry name" value="P-loop_NTPase"/>
</dbReference>
<feature type="transmembrane region" description="Helical" evidence="17">
    <location>
        <begin position="328"/>
        <end position="346"/>
    </location>
</feature>
<feature type="transmembrane region" description="Helical" evidence="17">
    <location>
        <begin position="718"/>
        <end position="737"/>
    </location>
</feature>
<keyword evidence="20" id="KW-1185">Reference proteome</keyword>
<feature type="transmembrane region" description="Helical" evidence="17">
    <location>
        <begin position="683"/>
        <end position="706"/>
    </location>
</feature>
<dbReference type="InterPro" id="IPR011640">
    <property type="entry name" value="Fe2_transport_prot_B_C"/>
</dbReference>
<evidence type="ECO:0000256" key="3">
    <source>
        <dbReference type="ARBA" id="ARBA00022448"/>
    </source>
</evidence>
<feature type="binding site" evidence="15">
    <location>
        <begin position="12"/>
        <end position="19"/>
    </location>
    <ligand>
        <name>GTP</name>
        <dbReference type="ChEBI" id="CHEBI:37565"/>
        <label>1</label>
    </ligand>
</feature>
<keyword evidence="16" id="KW-0479">Metal-binding</keyword>
<dbReference type="GO" id="GO:0005886">
    <property type="term" value="C:plasma membrane"/>
    <property type="evidence" value="ECO:0007669"/>
    <property type="project" value="UniProtKB-SubCell"/>
</dbReference>
<comment type="subcellular location">
    <subcellularLocation>
        <location evidence="2 17">Cell inner membrane</location>
        <topology evidence="2 17">Multi-pass membrane protein</topology>
    </subcellularLocation>
</comment>
<dbReference type="KEGG" id="pmet:G4Y79_12365"/>
<evidence type="ECO:0000256" key="6">
    <source>
        <dbReference type="ARBA" id="ARBA00022519"/>
    </source>
</evidence>
<dbReference type="PANTHER" id="PTHR43185:SF1">
    <property type="entry name" value="FE(2+) TRANSPORTER FEOB"/>
    <property type="match status" value="1"/>
</dbReference>
<dbReference type="InterPro" id="IPR003373">
    <property type="entry name" value="Fe2_transport_prot-B"/>
</dbReference>
<evidence type="ECO:0000313" key="20">
    <source>
        <dbReference type="Proteomes" id="UP000594468"/>
    </source>
</evidence>
<feature type="transmembrane region" description="Helical" evidence="17">
    <location>
        <begin position="292"/>
        <end position="316"/>
    </location>
</feature>
<name>A0A7S8E522_9CHLR</name>
<organism evidence="19 20">
    <name type="scientific">Phototrophicus methaneseepsis</name>
    <dbReference type="NCBI Taxonomy" id="2710758"/>
    <lineage>
        <taxon>Bacteria</taxon>
        <taxon>Bacillati</taxon>
        <taxon>Chloroflexota</taxon>
        <taxon>Candidatus Thermofontia</taxon>
        <taxon>Phototrophicales</taxon>
        <taxon>Phototrophicaceae</taxon>
        <taxon>Phototrophicus</taxon>
    </lineage>
</organism>
<keyword evidence="6" id="KW-0997">Cell inner membrane</keyword>
<feature type="binding site" evidence="16">
    <location>
        <position position="26"/>
    </location>
    <ligand>
        <name>Mg(2+)</name>
        <dbReference type="ChEBI" id="CHEBI:18420"/>
        <label>2</label>
    </ligand>
</feature>
<evidence type="ECO:0000256" key="5">
    <source>
        <dbReference type="ARBA" id="ARBA00022496"/>
    </source>
</evidence>
<dbReference type="Proteomes" id="UP000594468">
    <property type="component" value="Chromosome"/>
</dbReference>
<feature type="binding site" evidence="15">
    <location>
        <begin position="58"/>
        <end position="61"/>
    </location>
    <ligand>
        <name>GTP</name>
        <dbReference type="ChEBI" id="CHEBI:37565"/>
        <label>1</label>
    </ligand>
</feature>
<reference evidence="19 20" key="1">
    <citation type="submission" date="2020-02" db="EMBL/GenBank/DDBJ databases">
        <authorList>
            <person name="Zheng R.K."/>
            <person name="Sun C.M."/>
        </authorList>
    </citation>
    <scope>NUCLEOTIDE SEQUENCE [LARGE SCALE GENOMIC DNA]</scope>
    <source>
        <strain evidence="20">rifampicinis</strain>
    </source>
</reference>
<dbReference type="Pfam" id="PF17910">
    <property type="entry name" value="FeoB_Cyto"/>
    <property type="match status" value="1"/>
</dbReference>
<evidence type="ECO:0000256" key="14">
    <source>
        <dbReference type="NCBIfam" id="TIGR00437"/>
    </source>
</evidence>
<feature type="binding site" evidence="15">
    <location>
        <begin position="118"/>
        <end position="121"/>
    </location>
    <ligand>
        <name>GTP</name>
        <dbReference type="ChEBI" id="CHEBI:37565"/>
        <label>1</label>
    </ligand>
</feature>
<evidence type="ECO:0000256" key="15">
    <source>
        <dbReference type="PIRSR" id="PIRSR603373-1"/>
    </source>
</evidence>
<comment type="similarity">
    <text evidence="17">Belongs to the TRAFAC class TrmE-Era-EngA-EngB-Septin-like GTPase superfamily. FeoB GTPase (TC 9.A.8) family.</text>
</comment>
<feature type="transmembrane region" description="Helical" evidence="17">
    <location>
        <begin position="353"/>
        <end position="375"/>
    </location>
</feature>
<feature type="binding site" evidence="15">
    <location>
        <begin position="37"/>
        <end position="41"/>
    </location>
    <ligand>
        <name>GTP</name>
        <dbReference type="ChEBI" id="CHEBI:37565"/>
        <label>1</label>
    </ligand>
</feature>
<feature type="transmembrane region" description="Helical" evidence="17">
    <location>
        <begin position="404"/>
        <end position="421"/>
    </location>
</feature>
<dbReference type="Pfam" id="PF07664">
    <property type="entry name" value="FeoB_C"/>
    <property type="match status" value="1"/>
</dbReference>
<keyword evidence="10 17" id="KW-0408">Iron</keyword>
<keyword evidence="7 17" id="KW-0812">Transmembrane</keyword>
<proteinExistence type="inferred from homology"/>
<dbReference type="GO" id="GO:0046872">
    <property type="term" value="F:metal ion binding"/>
    <property type="evidence" value="ECO:0007669"/>
    <property type="project" value="UniProtKB-KW"/>
</dbReference>
<evidence type="ECO:0000256" key="12">
    <source>
        <dbReference type="ARBA" id="ARBA00023134"/>
    </source>
</evidence>
<dbReference type="InterPro" id="IPR030389">
    <property type="entry name" value="G_FEOB_dom"/>
</dbReference>
<dbReference type="PRINTS" id="PR00326">
    <property type="entry name" value="GTP1OBG"/>
</dbReference>
<dbReference type="Pfam" id="PF02421">
    <property type="entry name" value="FeoB_N"/>
    <property type="match status" value="1"/>
</dbReference>
<evidence type="ECO:0000256" key="2">
    <source>
        <dbReference type="ARBA" id="ARBA00004429"/>
    </source>
</evidence>
<dbReference type="SUPFAM" id="SSF52540">
    <property type="entry name" value="P-loop containing nucleoside triphosphate hydrolases"/>
    <property type="match status" value="1"/>
</dbReference>
<dbReference type="AlphaFoldDB" id="A0A7S8E522"/>
<feature type="binding site" evidence="16">
    <location>
        <position position="27"/>
    </location>
    <ligand>
        <name>Mg(2+)</name>
        <dbReference type="ChEBI" id="CHEBI:18420"/>
        <label>2</label>
    </ligand>
</feature>
<evidence type="ECO:0000256" key="7">
    <source>
        <dbReference type="ARBA" id="ARBA00022692"/>
    </source>
</evidence>
<keyword evidence="16" id="KW-0460">Magnesium</keyword>
<protein>
    <recommendedName>
        <fullName evidence="14 17">Ferrous iron transport protein B</fullName>
    </recommendedName>
</protein>
<dbReference type="PANTHER" id="PTHR43185">
    <property type="entry name" value="FERROUS IRON TRANSPORT PROTEIN B"/>
    <property type="match status" value="1"/>
</dbReference>
<keyword evidence="4" id="KW-1003">Cell membrane</keyword>
<dbReference type="FunFam" id="3.40.50.300:FF:000426">
    <property type="entry name" value="Ferrous iron transport protein B"/>
    <property type="match status" value="1"/>
</dbReference>
<feature type="binding site" evidence="16">
    <location>
        <position position="23"/>
    </location>
    <ligand>
        <name>Mg(2+)</name>
        <dbReference type="ChEBI" id="CHEBI:18420"/>
        <label>2</label>
    </ligand>
</feature>
<keyword evidence="9 17" id="KW-1133">Transmembrane helix</keyword>
<evidence type="ECO:0000256" key="13">
    <source>
        <dbReference type="ARBA" id="ARBA00023136"/>
    </source>
</evidence>
<evidence type="ECO:0000313" key="19">
    <source>
        <dbReference type="EMBL" id="QPC80511.1"/>
    </source>
</evidence>
<dbReference type="InterPro" id="IPR050860">
    <property type="entry name" value="FeoB_GTPase"/>
</dbReference>
<evidence type="ECO:0000256" key="4">
    <source>
        <dbReference type="ARBA" id="ARBA00022475"/>
    </source>
</evidence>
<evidence type="ECO:0000256" key="1">
    <source>
        <dbReference type="ARBA" id="ARBA00003926"/>
    </source>
</evidence>
<dbReference type="Pfam" id="PF07670">
    <property type="entry name" value="Gate"/>
    <property type="match status" value="2"/>
</dbReference>
<evidence type="ECO:0000256" key="9">
    <source>
        <dbReference type="ARBA" id="ARBA00022989"/>
    </source>
</evidence>
<feature type="transmembrane region" description="Helical" evidence="17">
    <location>
        <begin position="465"/>
        <end position="484"/>
    </location>
</feature>
<dbReference type="CDD" id="cd01879">
    <property type="entry name" value="FeoB"/>
    <property type="match status" value="1"/>
</dbReference>
<evidence type="ECO:0000259" key="18">
    <source>
        <dbReference type="PROSITE" id="PS51711"/>
    </source>
</evidence>
<feature type="domain" description="FeoB-type G" evidence="18">
    <location>
        <begin position="5"/>
        <end position="168"/>
    </location>
</feature>
<evidence type="ECO:0000256" key="17">
    <source>
        <dbReference type="RuleBase" id="RU362098"/>
    </source>
</evidence>
<feature type="binding site" evidence="16">
    <location>
        <position position="24"/>
    </location>
    <ligand>
        <name>Mg(2+)</name>
        <dbReference type="ChEBI" id="CHEBI:18420"/>
        <label>2</label>
    </ligand>
</feature>
<evidence type="ECO:0000256" key="10">
    <source>
        <dbReference type="ARBA" id="ARBA00023004"/>
    </source>
</evidence>
<keyword evidence="13 17" id="KW-0472">Membrane</keyword>